<dbReference type="AlphaFoldDB" id="A0A369KPJ3"/>
<comment type="similarity">
    <text evidence="1">Belongs to the 'GDSL' lipolytic enzyme family.</text>
</comment>
<dbReference type="EMBL" id="QOVW01000058">
    <property type="protein sequence ID" value="RDB36589.1"/>
    <property type="molecule type" value="Genomic_DNA"/>
</dbReference>
<sequence>MSKYFICYLFLLFHFTVFSLKNEEFLIPQYEKEKDFYVVCYYYDTDKGLNNKNPQLMLPSKWIFSLGVRKNYYWAINDNTFYSRYTKLTGDVQDGFFIEKKLTYNDVERRCQLAIERGSSLSITKPTYKLYDFKASSGNLNGYEYPIQFSYQTKSHSKIKKIVLFGDSLSDTGNLKRWTKVFPYYPFFYGRFSDGLIWVDFLSHLTHIPILNFSFGGAKTEGVNDDYIKELPKSYVITSGRNLVTGSSKLYVEKYLNSYLTNNNYLTKNQFITSPEEVLYIFWVGANDFMEKFEKYARGEKFFENPDDHGRANFVAYRAAQNIIEQAEMVIKKGGKNFVIFNLPDLGKSPVVLTGNYKNNTTDINDRIEFSIKLTDVTKRFNNYLRLQISKLQEKYSNSIFVKEIDMYSNFEKIMNNYDFYSDDIFDYGFDSLNSNIPIPGLQNKYVQVHCYNQGYTHLLFSDSGGDLVKKFWKYNKCVNAHGSKDKVAIFWNSPHPTSYTHCWIAHSLQKKLLEFDLLAVKAIDMDKHKSYCLENYLN</sequence>
<dbReference type="InterPro" id="IPR008265">
    <property type="entry name" value="Lipase_GDSL_AS"/>
</dbReference>
<dbReference type="GO" id="GO:0006629">
    <property type="term" value="P:lipid metabolic process"/>
    <property type="evidence" value="ECO:0007669"/>
    <property type="project" value="InterPro"/>
</dbReference>
<dbReference type="InterPro" id="IPR001087">
    <property type="entry name" value="GDSL"/>
</dbReference>
<evidence type="ECO:0008006" key="4">
    <source>
        <dbReference type="Google" id="ProtNLM"/>
    </source>
</evidence>
<dbReference type="PANTHER" id="PTHR22835">
    <property type="entry name" value="ZINC FINGER FYVE DOMAIN CONTAINING PROTEIN"/>
    <property type="match status" value="1"/>
</dbReference>
<dbReference type="Gene3D" id="3.40.50.1110">
    <property type="entry name" value="SGNH hydrolase"/>
    <property type="match status" value="1"/>
</dbReference>
<dbReference type="Proteomes" id="UP000253934">
    <property type="component" value="Unassembled WGS sequence"/>
</dbReference>
<dbReference type="InterPro" id="IPR036514">
    <property type="entry name" value="SGNH_hydro_sf"/>
</dbReference>
<dbReference type="PANTHER" id="PTHR22835:SF659">
    <property type="entry name" value="GDSL LIPASE_ACYLHYDROLASE, PUTATIVE (AFU_ORTHOLOGUE AFUA_2G00510)-RELATED"/>
    <property type="match status" value="1"/>
</dbReference>
<reference evidence="2" key="1">
    <citation type="submission" date="2018-04" db="EMBL/GenBank/DDBJ databases">
        <title>Draft genome sequence of the Candidatus Spirobacillus cienkowskii, a pathogen of freshwater Daphnia species, reconstructed from hemolymph metagenomic reads.</title>
        <authorList>
            <person name="Bresciani L."/>
            <person name="Lemos L.N."/>
            <person name="Wale N."/>
            <person name="Lin J.Y."/>
            <person name="Fernandes G.R."/>
            <person name="Duffy M.A."/>
            <person name="Rodrigues J.M."/>
        </authorList>
    </citation>
    <scope>NUCLEOTIDE SEQUENCE [LARGE SCALE GENOMIC DNA]</scope>
    <source>
        <strain evidence="2">Binning01</strain>
    </source>
</reference>
<evidence type="ECO:0000313" key="3">
    <source>
        <dbReference type="Proteomes" id="UP000253934"/>
    </source>
</evidence>
<evidence type="ECO:0000256" key="1">
    <source>
        <dbReference type="ARBA" id="ARBA00008668"/>
    </source>
</evidence>
<evidence type="ECO:0000313" key="2">
    <source>
        <dbReference type="EMBL" id="RDB36589.1"/>
    </source>
</evidence>
<comment type="caution">
    <text evidence="2">The sequence shown here is derived from an EMBL/GenBank/DDBJ whole genome shotgun (WGS) entry which is preliminary data.</text>
</comment>
<proteinExistence type="inferred from homology"/>
<keyword evidence="3" id="KW-1185">Reference proteome</keyword>
<dbReference type="SUPFAM" id="SSF52266">
    <property type="entry name" value="SGNH hydrolase"/>
    <property type="match status" value="1"/>
</dbReference>
<dbReference type="GO" id="GO:0016298">
    <property type="term" value="F:lipase activity"/>
    <property type="evidence" value="ECO:0007669"/>
    <property type="project" value="InterPro"/>
</dbReference>
<dbReference type="PROSITE" id="PS01098">
    <property type="entry name" value="LIPASE_GDSL_SER"/>
    <property type="match status" value="1"/>
</dbReference>
<name>A0A369KPJ3_9BACT</name>
<accession>A0A369KPJ3</accession>
<organism evidence="2 3">
    <name type="scientific">Spirobacillus cienkowskii</name>
    <dbReference type="NCBI Taxonomy" id="495820"/>
    <lineage>
        <taxon>Bacteria</taxon>
        <taxon>Pseudomonadati</taxon>
        <taxon>Bdellovibrionota</taxon>
        <taxon>Oligoflexia</taxon>
        <taxon>Silvanigrellales</taxon>
        <taxon>Spirobacillus</taxon>
    </lineage>
</organism>
<protein>
    <recommendedName>
        <fullName evidence="4">SGNH/GDSL hydrolase family protein</fullName>
    </recommendedName>
</protein>
<dbReference type="Pfam" id="PF00657">
    <property type="entry name" value="Lipase_GDSL"/>
    <property type="match status" value="1"/>
</dbReference>
<dbReference type="CDD" id="cd01846">
    <property type="entry name" value="fatty_acyltransferase_like"/>
    <property type="match status" value="1"/>
</dbReference>
<gene>
    <name evidence="2" type="ORF">DCC88_03965</name>
</gene>